<feature type="chain" id="PRO_5046374764" description="Protein kinase domain-containing protein" evidence="8">
    <location>
        <begin position="26"/>
        <end position="834"/>
    </location>
</feature>
<dbReference type="InterPro" id="IPR032675">
    <property type="entry name" value="LRR_dom_sf"/>
</dbReference>
<dbReference type="InterPro" id="IPR008271">
    <property type="entry name" value="Ser/Thr_kinase_AS"/>
</dbReference>
<keyword evidence="4" id="KW-0677">Repeat</keyword>
<keyword evidence="11" id="KW-1185">Reference proteome</keyword>
<dbReference type="Proteomes" id="UP001497444">
    <property type="component" value="Chromosome 2"/>
</dbReference>
<feature type="signal peptide" evidence="8">
    <location>
        <begin position="1"/>
        <end position="25"/>
    </location>
</feature>
<evidence type="ECO:0000256" key="4">
    <source>
        <dbReference type="ARBA" id="ARBA00022737"/>
    </source>
</evidence>
<feature type="transmembrane region" description="Helical" evidence="7">
    <location>
        <begin position="434"/>
        <end position="455"/>
    </location>
</feature>
<dbReference type="Pfam" id="PF07714">
    <property type="entry name" value="PK_Tyr_Ser-Thr"/>
    <property type="match status" value="1"/>
</dbReference>
<protein>
    <recommendedName>
        <fullName evidence="9">Protein kinase domain-containing protein</fullName>
    </recommendedName>
</protein>
<evidence type="ECO:0000256" key="6">
    <source>
        <dbReference type="ARBA" id="ARBA00023136"/>
    </source>
</evidence>
<evidence type="ECO:0000256" key="1">
    <source>
        <dbReference type="ARBA" id="ARBA00004370"/>
    </source>
</evidence>
<gene>
    <name evidence="10" type="ORF">CSSPJE1EN1_LOCUS14192</name>
</gene>
<evidence type="ECO:0000256" key="3">
    <source>
        <dbReference type="ARBA" id="ARBA00022692"/>
    </source>
</evidence>
<dbReference type="PANTHER" id="PTHR48006">
    <property type="entry name" value="LEUCINE-RICH REPEAT-CONTAINING PROTEIN DDB_G0281931-RELATED"/>
    <property type="match status" value="1"/>
</dbReference>
<dbReference type="InterPro" id="IPR051824">
    <property type="entry name" value="LRR_Rcpt-Like_S/T_Kinase"/>
</dbReference>
<comment type="subcellular location">
    <subcellularLocation>
        <location evidence="1">Membrane</location>
    </subcellularLocation>
</comment>
<dbReference type="InterPro" id="IPR001245">
    <property type="entry name" value="Ser-Thr/Tyr_kinase_cat_dom"/>
</dbReference>
<feature type="domain" description="Protein kinase" evidence="9">
    <location>
        <begin position="493"/>
        <end position="772"/>
    </location>
</feature>
<keyword evidence="5 7" id="KW-1133">Transmembrane helix</keyword>
<dbReference type="PROSITE" id="PS00108">
    <property type="entry name" value="PROTEIN_KINASE_ST"/>
    <property type="match status" value="1"/>
</dbReference>
<proteinExistence type="predicted"/>
<evidence type="ECO:0000259" key="9">
    <source>
        <dbReference type="PROSITE" id="PS50011"/>
    </source>
</evidence>
<reference evidence="10 11" key="1">
    <citation type="submission" date="2024-02" db="EMBL/GenBank/DDBJ databases">
        <authorList>
            <consortium name="ELIXIR-Norway"/>
            <consortium name="Elixir Norway"/>
        </authorList>
    </citation>
    <scope>NUCLEOTIDE SEQUENCE [LARGE SCALE GENOMIC DNA]</scope>
</reference>
<dbReference type="PROSITE" id="PS50011">
    <property type="entry name" value="PROTEIN_KINASE_DOM"/>
    <property type="match status" value="1"/>
</dbReference>
<sequence length="834" mass="91409">MAWIARLVLGFVLLLLLFSFPPPLGSWNQISVVAAAASAPSYPRHNFSTNRQEVLALQNLFQQWNSSDIATSLPGWNSTPNPCGNQSAAAWDGVVCEFNTTLGMNTVLSLQLVGTNLNGTLSHSIGNLTHLRILNIAGNPNLTGSLPQEIGNLTGLVILELNDNNFTMSLPDLSNLNNLQTLDLSGNSLEGTIPAWIGGLTLLQRVDLSGNKFQGNISFASNGSNAASYNLPYVVEISLGDNNLSGLLPDLDIFHGLRKLNLSNNQFMGPLPHSLGSLNQLTLLDLSHNNLSGTFPSTMANLTSLQQLDMESNDLTGPFPAELIWGFQNLQLVDFANNKFNESLDLTNTTSELNTSVLEVLSLVNNSITNVQFPSSVSSSLAYADRLSNDILLGGNPYCEGDLQEGIQRQICHVDQSNPSMAVNRNSNQKTDTIIIAVLGVVVVLFPAIFMTILWQMWKRLSSFQGIQQEFATEQVQPTLYSYNQLKIATRDFHPDNKLGESGFGVVYKGVLSDKSEVCAKLLTTSVQGVAEFLNEVVLLMGIRHQNLVKLKGCCLNESQRIVVYEFVENRNLAEALWDAPSNSNFELDWQTRFNICLGIAQGLAYLHDKSQPCVVHGDMKAQNILLDKNLNPRIGDFGLAHLFPDEKSHLTAVQVAGTLPGYFSPEYAKSGQLTEKVDVYGFGVLVLEIVSGRKNTDFTLPKENVYLVEWAWKLHEDGRVLDLVEMKLQDMPIKEELKRVVNIALLCIQSAPSKRPTMSNVVAMLSGDKIAEEATRRSEFTKDDDFESLVVNVIPSNPGLTTVNEDSPLLVGLPTSSTTSTGILQLGRMISRK</sequence>
<dbReference type="InterPro" id="IPR011009">
    <property type="entry name" value="Kinase-like_dom_sf"/>
</dbReference>
<accession>A0ABP0WPB8</accession>
<dbReference type="SUPFAM" id="SSF56112">
    <property type="entry name" value="Protein kinase-like (PK-like)"/>
    <property type="match status" value="1"/>
</dbReference>
<dbReference type="EMBL" id="OZ020097">
    <property type="protein sequence ID" value="CAK9268714.1"/>
    <property type="molecule type" value="Genomic_DNA"/>
</dbReference>
<evidence type="ECO:0000256" key="5">
    <source>
        <dbReference type="ARBA" id="ARBA00022989"/>
    </source>
</evidence>
<evidence type="ECO:0000313" key="10">
    <source>
        <dbReference type="EMBL" id="CAK9268714.1"/>
    </source>
</evidence>
<evidence type="ECO:0000256" key="8">
    <source>
        <dbReference type="SAM" id="SignalP"/>
    </source>
</evidence>
<dbReference type="Gene3D" id="3.80.10.10">
    <property type="entry name" value="Ribonuclease Inhibitor"/>
    <property type="match status" value="2"/>
</dbReference>
<dbReference type="Gene3D" id="1.10.510.10">
    <property type="entry name" value="Transferase(Phosphotransferase) domain 1"/>
    <property type="match status" value="1"/>
</dbReference>
<dbReference type="PRINTS" id="PR00019">
    <property type="entry name" value="LEURICHRPT"/>
</dbReference>
<evidence type="ECO:0000256" key="2">
    <source>
        <dbReference type="ARBA" id="ARBA00022614"/>
    </source>
</evidence>
<dbReference type="Gene3D" id="3.30.200.20">
    <property type="entry name" value="Phosphorylase Kinase, domain 1"/>
    <property type="match status" value="1"/>
</dbReference>
<keyword evidence="8" id="KW-0732">Signal</keyword>
<dbReference type="PANTHER" id="PTHR48006:SF34">
    <property type="entry name" value="OS08G0203700 PROTEIN"/>
    <property type="match status" value="1"/>
</dbReference>
<evidence type="ECO:0000256" key="7">
    <source>
        <dbReference type="SAM" id="Phobius"/>
    </source>
</evidence>
<dbReference type="SUPFAM" id="SSF52058">
    <property type="entry name" value="L domain-like"/>
    <property type="match status" value="1"/>
</dbReference>
<organism evidence="10 11">
    <name type="scientific">Sphagnum jensenii</name>
    <dbReference type="NCBI Taxonomy" id="128206"/>
    <lineage>
        <taxon>Eukaryota</taxon>
        <taxon>Viridiplantae</taxon>
        <taxon>Streptophyta</taxon>
        <taxon>Embryophyta</taxon>
        <taxon>Bryophyta</taxon>
        <taxon>Sphagnophytina</taxon>
        <taxon>Sphagnopsida</taxon>
        <taxon>Sphagnales</taxon>
        <taxon>Sphagnaceae</taxon>
        <taxon>Sphagnum</taxon>
    </lineage>
</organism>
<keyword evidence="3 7" id="KW-0812">Transmembrane</keyword>
<dbReference type="InterPro" id="IPR000719">
    <property type="entry name" value="Prot_kinase_dom"/>
</dbReference>
<dbReference type="Pfam" id="PF00560">
    <property type="entry name" value="LRR_1"/>
    <property type="match status" value="1"/>
</dbReference>
<dbReference type="InterPro" id="IPR001611">
    <property type="entry name" value="Leu-rich_rpt"/>
</dbReference>
<dbReference type="SMART" id="SM00220">
    <property type="entry name" value="S_TKc"/>
    <property type="match status" value="1"/>
</dbReference>
<evidence type="ECO:0000313" key="11">
    <source>
        <dbReference type="Proteomes" id="UP001497444"/>
    </source>
</evidence>
<dbReference type="CDD" id="cd14066">
    <property type="entry name" value="STKc_IRAK"/>
    <property type="match status" value="1"/>
</dbReference>
<keyword evidence="6 7" id="KW-0472">Membrane</keyword>
<dbReference type="Pfam" id="PF13855">
    <property type="entry name" value="LRR_8"/>
    <property type="match status" value="2"/>
</dbReference>
<name>A0ABP0WPB8_9BRYO</name>
<keyword evidence="2" id="KW-0433">Leucine-rich repeat</keyword>